<evidence type="ECO:0000256" key="10">
    <source>
        <dbReference type="SAM" id="Phobius"/>
    </source>
</evidence>
<name>A0A914VFV0_9BILA</name>
<dbReference type="PANTHER" id="PTHR46925">
    <property type="entry name" value="G-PROTEIN COUPLED RECEPTOR TKR-1-RELATED"/>
    <property type="match status" value="1"/>
</dbReference>
<reference evidence="13" key="1">
    <citation type="submission" date="2022-11" db="UniProtKB">
        <authorList>
            <consortium name="WormBaseParasite"/>
        </authorList>
    </citation>
    <scope>IDENTIFICATION</scope>
</reference>
<evidence type="ECO:0000313" key="12">
    <source>
        <dbReference type="Proteomes" id="UP000887566"/>
    </source>
</evidence>
<evidence type="ECO:0000313" key="13">
    <source>
        <dbReference type="WBParaSite" id="PSAMB.scaffold1837size27465.g15127.t1"/>
    </source>
</evidence>
<feature type="transmembrane region" description="Helical" evidence="10">
    <location>
        <begin position="53"/>
        <end position="79"/>
    </location>
</feature>
<sequence length="417" mass="48164">MAKNMTMAALDAQFGNNSMLSMVAEYLCRFPNIQRPASDLLCREFPIDHSTLVTILVTLAFTLLVVVAVVGNLLVMWIIGWHKVMHRGFNYFLFNLAFADFLIALLNVCTTWTYNFYYDWWFGGFCAFNQYFGVVPTCVSVFTMMVVSWDRCLAVVNPLRKRHFSNKTTIVMLLFIWMVAGTLGLPTVFYSNVKKQYYFSTLDGKLKIQRLCVNNFPYIEMYDYLILVTNYILPLIVLSVAYTRIAYSFRKSGHNIVASSKVKEHLAAKRRVVKMLALIVAIFMICWLPYQLYFAVLERYIKNFGFLASAYMSIYWLAMSASAYNPIIYCYMNKRFRTGFKYAFRWLPFVHCSNEEYRNSGLFRGRSRSAFFSNAKLGGRCSEMSNKPSTFSLDSNGVTLPSPSPRPHSPFFTSIRV</sequence>
<dbReference type="PROSITE" id="PS50262">
    <property type="entry name" value="G_PROTEIN_RECEP_F1_2"/>
    <property type="match status" value="1"/>
</dbReference>
<keyword evidence="3 9" id="KW-0812">Transmembrane</keyword>
<proteinExistence type="inferred from homology"/>
<keyword evidence="4 10" id="KW-1133">Transmembrane helix</keyword>
<dbReference type="InterPro" id="IPR017452">
    <property type="entry name" value="GPCR_Rhodpsn_7TM"/>
</dbReference>
<dbReference type="PRINTS" id="PR00237">
    <property type="entry name" value="GPCRRHODOPSN"/>
</dbReference>
<keyword evidence="12" id="KW-1185">Reference proteome</keyword>
<evidence type="ECO:0000256" key="6">
    <source>
        <dbReference type="ARBA" id="ARBA00023136"/>
    </source>
</evidence>
<comment type="similarity">
    <text evidence="9">Belongs to the G-protein coupled receptor 1 family.</text>
</comment>
<feature type="transmembrane region" description="Helical" evidence="10">
    <location>
        <begin position="120"/>
        <end position="149"/>
    </location>
</feature>
<dbReference type="InterPro" id="IPR001681">
    <property type="entry name" value="Neurokn_rcpt"/>
</dbReference>
<organism evidence="12 13">
    <name type="scientific">Plectus sambesii</name>
    <dbReference type="NCBI Taxonomy" id="2011161"/>
    <lineage>
        <taxon>Eukaryota</taxon>
        <taxon>Metazoa</taxon>
        <taxon>Ecdysozoa</taxon>
        <taxon>Nematoda</taxon>
        <taxon>Chromadorea</taxon>
        <taxon>Plectida</taxon>
        <taxon>Plectina</taxon>
        <taxon>Plectoidea</taxon>
        <taxon>Plectidae</taxon>
        <taxon>Plectus</taxon>
    </lineage>
</organism>
<dbReference type="GO" id="GO:0004995">
    <property type="term" value="F:tachykinin receptor activity"/>
    <property type="evidence" value="ECO:0007669"/>
    <property type="project" value="InterPro"/>
</dbReference>
<keyword evidence="6 10" id="KW-0472">Membrane</keyword>
<keyword evidence="8 9" id="KW-0807">Transducer</keyword>
<feature type="transmembrane region" description="Helical" evidence="10">
    <location>
        <begin position="170"/>
        <end position="190"/>
    </location>
</feature>
<evidence type="ECO:0000256" key="9">
    <source>
        <dbReference type="RuleBase" id="RU000688"/>
    </source>
</evidence>
<evidence type="ECO:0000256" key="2">
    <source>
        <dbReference type="ARBA" id="ARBA00022475"/>
    </source>
</evidence>
<dbReference type="AlphaFoldDB" id="A0A914VFV0"/>
<evidence type="ECO:0000256" key="8">
    <source>
        <dbReference type="ARBA" id="ARBA00023224"/>
    </source>
</evidence>
<dbReference type="Pfam" id="PF00001">
    <property type="entry name" value="7tm_1"/>
    <property type="match status" value="1"/>
</dbReference>
<feature type="domain" description="G-protein coupled receptors family 1 profile" evidence="11">
    <location>
        <begin position="71"/>
        <end position="329"/>
    </location>
</feature>
<protein>
    <submittedName>
        <fullName evidence="13">G-protein coupled receptors family 1 profile domain-containing protein</fullName>
    </submittedName>
</protein>
<dbReference type="Gene3D" id="1.20.1070.10">
    <property type="entry name" value="Rhodopsin 7-helix transmembrane proteins"/>
    <property type="match status" value="1"/>
</dbReference>
<evidence type="ECO:0000256" key="5">
    <source>
        <dbReference type="ARBA" id="ARBA00023040"/>
    </source>
</evidence>
<dbReference type="Proteomes" id="UP000887566">
    <property type="component" value="Unplaced"/>
</dbReference>
<evidence type="ECO:0000256" key="1">
    <source>
        <dbReference type="ARBA" id="ARBA00004651"/>
    </source>
</evidence>
<keyword evidence="5 9" id="KW-0297">G-protein coupled receptor</keyword>
<dbReference type="PROSITE" id="PS00237">
    <property type="entry name" value="G_PROTEIN_RECEP_F1_1"/>
    <property type="match status" value="1"/>
</dbReference>
<dbReference type="InterPro" id="IPR000276">
    <property type="entry name" value="GPCR_Rhodpsn"/>
</dbReference>
<keyword evidence="2" id="KW-1003">Cell membrane</keyword>
<dbReference type="WBParaSite" id="PSAMB.scaffold1837size27465.g15127.t1">
    <property type="protein sequence ID" value="PSAMB.scaffold1837size27465.g15127.t1"/>
    <property type="gene ID" value="PSAMB.scaffold1837size27465.g15127"/>
</dbReference>
<dbReference type="PANTHER" id="PTHR46925:SF2">
    <property type="entry name" value="G-PROTEIN COUPLED RECEPTOR TKR-1-RELATED"/>
    <property type="match status" value="1"/>
</dbReference>
<dbReference type="SMART" id="SM01381">
    <property type="entry name" value="7TM_GPCR_Srsx"/>
    <property type="match status" value="1"/>
</dbReference>
<evidence type="ECO:0000256" key="4">
    <source>
        <dbReference type="ARBA" id="ARBA00022989"/>
    </source>
</evidence>
<evidence type="ECO:0000256" key="7">
    <source>
        <dbReference type="ARBA" id="ARBA00023170"/>
    </source>
</evidence>
<accession>A0A914VFV0</accession>
<evidence type="ECO:0000259" key="11">
    <source>
        <dbReference type="PROSITE" id="PS50262"/>
    </source>
</evidence>
<feature type="transmembrane region" description="Helical" evidence="10">
    <location>
        <begin position="91"/>
        <end position="114"/>
    </location>
</feature>
<comment type="subcellular location">
    <subcellularLocation>
        <location evidence="1">Cell membrane</location>
        <topology evidence="1">Multi-pass membrane protein</topology>
    </subcellularLocation>
</comment>
<dbReference type="SUPFAM" id="SSF81321">
    <property type="entry name" value="Family A G protein-coupled receptor-like"/>
    <property type="match status" value="1"/>
</dbReference>
<evidence type="ECO:0000256" key="3">
    <source>
        <dbReference type="ARBA" id="ARBA00022692"/>
    </source>
</evidence>
<feature type="transmembrane region" description="Helical" evidence="10">
    <location>
        <begin position="224"/>
        <end position="242"/>
    </location>
</feature>
<dbReference type="GO" id="GO:0005886">
    <property type="term" value="C:plasma membrane"/>
    <property type="evidence" value="ECO:0007669"/>
    <property type="project" value="UniProtKB-SubCell"/>
</dbReference>
<feature type="transmembrane region" description="Helical" evidence="10">
    <location>
        <begin position="272"/>
        <end position="290"/>
    </location>
</feature>
<keyword evidence="7 9" id="KW-0675">Receptor</keyword>
<feature type="transmembrane region" description="Helical" evidence="10">
    <location>
        <begin position="310"/>
        <end position="332"/>
    </location>
</feature>